<dbReference type="Gene3D" id="3.40.1380.20">
    <property type="entry name" value="Pyruvate kinase, C-terminal domain"/>
    <property type="match status" value="1"/>
</dbReference>
<dbReference type="Proteomes" id="UP000256388">
    <property type="component" value="Unassembled WGS sequence"/>
</dbReference>
<comment type="caution">
    <text evidence="1">The sequence shown here is derived from an EMBL/GenBank/DDBJ whole genome shotgun (WGS) entry which is preliminary data.</text>
</comment>
<organism evidence="1 2">
    <name type="scientific">Pelolinea submarina</name>
    <dbReference type="NCBI Taxonomy" id="913107"/>
    <lineage>
        <taxon>Bacteria</taxon>
        <taxon>Bacillati</taxon>
        <taxon>Chloroflexota</taxon>
        <taxon>Anaerolineae</taxon>
        <taxon>Anaerolineales</taxon>
        <taxon>Anaerolineaceae</taxon>
        <taxon>Pelolinea</taxon>
    </lineage>
</organism>
<reference evidence="1 2" key="1">
    <citation type="submission" date="2018-08" db="EMBL/GenBank/DDBJ databases">
        <title>Genomic Encyclopedia of Type Strains, Phase IV (KMG-IV): sequencing the most valuable type-strain genomes for metagenomic binning, comparative biology and taxonomic classification.</title>
        <authorList>
            <person name="Goeker M."/>
        </authorList>
    </citation>
    <scope>NUCLEOTIDE SEQUENCE [LARGE SCALE GENOMIC DNA]</scope>
    <source>
        <strain evidence="1 2">DSM 23923</strain>
    </source>
</reference>
<name>A0A347ZWH3_9CHLR</name>
<dbReference type="InterPro" id="IPR036918">
    <property type="entry name" value="Pyrv_Knase_C_sf"/>
</dbReference>
<keyword evidence="2" id="KW-1185">Reference proteome</keyword>
<dbReference type="EMBL" id="QUMS01000005">
    <property type="protein sequence ID" value="REG05397.1"/>
    <property type="molecule type" value="Genomic_DNA"/>
</dbReference>
<sequence>MAEITYFEKAGSENTERTLEIAKARYLQGGIDTIVLASSYGETARKAAELFKDCDVSLLIVGEVLDGKQSPDEPVQEYLRGLGHRVIWGTTLGGMTTFSREPAAGLVADAYRRVSEGFKVVCEITLIAGSQGYLETGQKVIAIAGTHRGSDTAVVASAASFTQFKKFEVNEILCKPYQRANE</sequence>
<evidence type="ECO:0000313" key="1">
    <source>
        <dbReference type="EMBL" id="REG05397.1"/>
    </source>
</evidence>
<protein>
    <submittedName>
        <fullName evidence="1">Uncharacterized protein</fullName>
    </submittedName>
</protein>
<gene>
    <name evidence="1" type="ORF">DFR64_2797</name>
</gene>
<dbReference type="RefSeq" id="WP_116226064.1">
    <property type="nucleotide sequence ID" value="NZ_AP018437.1"/>
</dbReference>
<dbReference type="AlphaFoldDB" id="A0A347ZWH3"/>
<accession>A0A347ZWH3</accession>
<evidence type="ECO:0000313" key="2">
    <source>
        <dbReference type="Proteomes" id="UP000256388"/>
    </source>
</evidence>
<proteinExistence type="predicted"/>
<dbReference type="SUPFAM" id="SSF52935">
    <property type="entry name" value="PK C-terminal domain-like"/>
    <property type="match status" value="1"/>
</dbReference>